<dbReference type="InterPro" id="IPR029039">
    <property type="entry name" value="Flavoprotein-like_sf"/>
</dbReference>
<proteinExistence type="predicted"/>
<dbReference type="Gene3D" id="3.40.50.360">
    <property type="match status" value="1"/>
</dbReference>
<dbReference type="SUPFAM" id="SSF52218">
    <property type="entry name" value="Flavoproteins"/>
    <property type="match status" value="1"/>
</dbReference>
<dbReference type="EMBL" id="CZQC01000008">
    <property type="protein sequence ID" value="CUS40321.1"/>
    <property type="molecule type" value="Genomic_DNA"/>
</dbReference>
<protein>
    <submittedName>
        <fullName evidence="1">Multimeric flavodoxin WrbA</fullName>
    </submittedName>
</protein>
<sequence>MSKRLLLVAHAPSENLRRLVEAMSDGFEEAECEDVSWEVKSPFDTDAYDVITSQAIVLLTPENLSYMSGALKDFFDRVYYPCLEVTQGLPCAALIRAGHDGTGTQNALSTITTGLRWRWVQDPIICQGEWQDDFLLQARELGTAMAMALDQGII</sequence>
<dbReference type="AlphaFoldDB" id="A0A160T9L7"/>
<gene>
    <name evidence="1" type="ORF">MGWOODY_Tha2413</name>
</gene>
<name>A0A160T9L7_9ZZZZ</name>
<accession>A0A160T9L7</accession>
<reference evidence="1" key="1">
    <citation type="submission" date="2015-10" db="EMBL/GenBank/DDBJ databases">
        <authorList>
            <person name="Gilbert D.G."/>
        </authorList>
    </citation>
    <scope>NUCLEOTIDE SEQUENCE</scope>
</reference>
<organism evidence="1">
    <name type="scientific">hydrothermal vent metagenome</name>
    <dbReference type="NCBI Taxonomy" id="652676"/>
    <lineage>
        <taxon>unclassified sequences</taxon>
        <taxon>metagenomes</taxon>
        <taxon>ecological metagenomes</taxon>
    </lineage>
</organism>
<evidence type="ECO:0000313" key="1">
    <source>
        <dbReference type="EMBL" id="CUS40321.1"/>
    </source>
</evidence>